<dbReference type="PANTHER" id="PTHR36933:SF1">
    <property type="entry name" value="SLL0788 PROTEIN"/>
    <property type="match status" value="1"/>
</dbReference>
<dbReference type="RefSeq" id="WP_283445617.1">
    <property type="nucleotide sequence ID" value="NZ_FXUL01000042.1"/>
</dbReference>
<proteinExistence type="predicted"/>
<dbReference type="InterPro" id="IPR012347">
    <property type="entry name" value="Ferritin-like"/>
</dbReference>
<keyword evidence="4" id="KW-1185">Reference proteome</keyword>
<protein>
    <recommendedName>
        <fullName evidence="2">DUF305 domain-containing protein</fullName>
    </recommendedName>
</protein>
<dbReference type="PANTHER" id="PTHR36933">
    <property type="entry name" value="SLL0788 PROTEIN"/>
    <property type="match status" value="1"/>
</dbReference>
<sequence>MRRLHCHFANCLAIASLALALAAASNALAAEPVTNGHHHGNGAATAPPSYVASSAKPYAALVDDAMHIMNEGMTRAPMTGDADHDFAAMMIPHHQGAVDMAKAELLYGTNPVLRRLAQEIIVTQGQEIQVMQLELKKQPAGPPVQP</sequence>
<comment type="caution">
    <text evidence="3">The sequence shown here is derived from an EMBL/GenBank/DDBJ whole genome shotgun (WGS) entry which is preliminary data.</text>
</comment>
<name>A0ABY1QVH4_9BURK</name>
<dbReference type="Proteomes" id="UP001158049">
    <property type="component" value="Unassembled WGS sequence"/>
</dbReference>
<keyword evidence="1" id="KW-0732">Signal</keyword>
<evidence type="ECO:0000256" key="1">
    <source>
        <dbReference type="SAM" id="SignalP"/>
    </source>
</evidence>
<evidence type="ECO:0000259" key="2">
    <source>
        <dbReference type="Pfam" id="PF03713"/>
    </source>
</evidence>
<dbReference type="EMBL" id="FXUL01000042">
    <property type="protein sequence ID" value="SMP81189.1"/>
    <property type="molecule type" value="Genomic_DNA"/>
</dbReference>
<feature type="chain" id="PRO_5047468228" description="DUF305 domain-containing protein" evidence="1">
    <location>
        <begin position="30"/>
        <end position="146"/>
    </location>
</feature>
<feature type="domain" description="DUF305" evidence="2">
    <location>
        <begin position="64"/>
        <end position="132"/>
    </location>
</feature>
<evidence type="ECO:0000313" key="3">
    <source>
        <dbReference type="EMBL" id="SMP81189.1"/>
    </source>
</evidence>
<dbReference type="Pfam" id="PF03713">
    <property type="entry name" value="DUF305"/>
    <property type="match status" value="1"/>
</dbReference>
<feature type="signal peptide" evidence="1">
    <location>
        <begin position="1"/>
        <end position="29"/>
    </location>
</feature>
<dbReference type="Gene3D" id="1.20.1260.10">
    <property type="match status" value="1"/>
</dbReference>
<reference evidence="3 4" key="1">
    <citation type="submission" date="2017-05" db="EMBL/GenBank/DDBJ databases">
        <authorList>
            <person name="Varghese N."/>
            <person name="Submissions S."/>
        </authorList>
    </citation>
    <scope>NUCLEOTIDE SEQUENCE [LARGE SCALE GENOMIC DNA]</scope>
    <source>
        <strain evidence="3 4">DSM 26001</strain>
    </source>
</reference>
<organism evidence="3 4">
    <name type="scientific">Noviherbaspirillum suwonense</name>
    <dbReference type="NCBI Taxonomy" id="1224511"/>
    <lineage>
        <taxon>Bacteria</taxon>
        <taxon>Pseudomonadati</taxon>
        <taxon>Pseudomonadota</taxon>
        <taxon>Betaproteobacteria</taxon>
        <taxon>Burkholderiales</taxon>
        <taxon>Oxalobacteraceae</taxon>
        <taxon>Noviherbaspirillum</taxon>
    </lineage>
</organism>
<evidence type="ECO:0000313" key="4">
    <source>
        <dbReference type="Proteomes" id="UP001158049"/>
    </source>
</evidence>
<gene>
    <name evidence="3" type="ORF">SAMN06295970_1427</name>
</gene>
<dbReference type="InterPro" id="IPR005183">
    <property type="entry name" value="DUF305_CopM-like"/>
</dbReference>
<accession>A0ABY1QVH4</accession>